<dbReference type="RefSeq" id="WP_051483732.1">
    <property type="nucleotide sequence ID" value="NZ_HG917868.1"/>
</dbReference>
<feature type="signal peptide" evidence="1">
    <location>
        <begin position="1"/>
        <end position="23"/>
    </location>
</feature>
<dbReference type="GO" id="GO:0005975">
    <property type="term" value="P:carbohydrate metabolic process"/>
    <property type="evidence" value="ECO:0007669"/>
    <property type="project" value="InterPro"/>
</dbReference>
<dbReference type="EMBL" id="HG917868">
    <property type="protein sequence ID" value="CDM68475.1"/>
    <property type="molecule type" value="Genomic_DNA"/>
</dbReference>
<dbReference type="Proteomes" id="UP000019426">
    <property type="component" value="Chromosome M2/40_rep1"/>
</dbReference>
<dbReference type="PATRIC" id="fig|1216932.3.peg.1310"/>
<dbReference type="OrthoDB" id="258610at2"/>
<protein>
    <submittedName>
        <fullName evidence="3">Polysaccharide deacetylase</fullName>
    </submittedName>
</protein>
<dbReference type="STRING" id="1216932.CM240_1316"/>
<evidence type="ECO:0000313" key="3">
    <source>
        <dbReference type="EMBL" id="CDM68475.1"/>
    </source>
</evidence>
<dbReference type="AlphaFoldDB" id="W6SFL6"/>
<dbReference type="InterPro" id="IPR011330">
    <property type="entry name" value="Glyco_hydro/deAcase_b/a-brl"/>
</dbReference>
<dbReference type="Pfam" id="PF01522">
    <property type="entry name" value="Polysacc_deac_1"/>
    <property type="match status" value="1"/>
</dbReference>
<sequence length="258" mass="29747">MKKIIAIALLFITFFYPMNNVLAEDNIESESEKKVVYLTFDDGPSKNTPAVLEVLKKHNIKATFFVVGEQFQYFQNELKELLESGNPVHIHCYRHSNWIYGSQDNYRSDYEKCKETLKSYGWQETKFVRFPGGSSNKYRKTAAFRDIRQYIVGHGLYYVDWNVSAEDAIHSMLSPNEILCNVKKYNKDSNTAVVLMHDGGMNKTAAAGLEKVIEYFKSEGYEFKCMDDDISEEEIKLLMGKSVVNKFNKEKTTANDLP</sequence>
<dbReference type="SUPFAM" id="SSF88713">
    <property type="entry name" value="Glycoside hydrolase/deacetylase"/>
    <property type="match status" value="1"/>
</dbReference>
<gene>
    <name evidence="3" type="ORF">CM240_1316</name>
</gene>
<dbReference type="InterPro" id="IPR002509">
    <property type="entry name" value="NODB_dom"/>
</dbReference>
<dbReference type="KEGG" id="clt:CM240_1316"/>
<evidence type="ECO:0000259" key="2">
    <source>
        <dbReference type="PROSITE" id="PS51677"/>
    </source>
</evidence>
<evidence type="ECO:0000256" key="1">
    <source>
        <dbReference type="SAM" id="SignalP"/>
    </source>
</evidence>
<organism evidence="3 4">
    <name type="scientific">Clostridium bornimense</name>
    <dbReference type="NCBI Taxonomy" id="1216932"/>
    <lineage>
        <taxon>Bacteria</taxon>
        <taxon>Bacillati</taxon>
        <taxon>Bacillota</taxon>
        <taxon>Clostridia</taxon>
        <taxon>Eubacteriales</taxon>
        <taxon>Clostridiaceae</taxon>
        <taxon>Clostridium</taxon>
    </lineage>
</organism>
<feature type="domain" description="NodB homology" evidence="2">
    <location>
        <begin position="34"/>
        <end position="224"/>
    </location>
</feature>
<dbReference type="CDD" id="cd10944">
    <property type="entry name" value="CE4_SmPgdA_like"/>
    <property type="match status" value="1"/>
</dbReference>
<proteinExistence type="predicted"/>
<reference evidence="3 4" key="1">
    <citation type="submission" date="2013-11" db="EMBL/GenBank/DDBJ databases">
        <title>Complete genome sequence of Clostridum sp. M2/40.</title>
        <authorList>
            <person name="Wibberg D."/>
            <person name="Puehler A."/>
            <person name="Schlueter A."/>
        </authorList>
    </citation>
    <scope>NUCLEOTIDE SEQUENCE [LARGE SCALE GENOMIC DNA]</scope>
    <source>
        <strain evidence="4">M2/40</strain>
    </source>
</reference>
<feature type="chain" id="PRO_5004880859" evidence="1">
    <location>
        <begin position="24"/>
        <end position="258"/>
    </location>
</feature>
<name>W6SFL6_9CLOT</name>
<dbReference type="PANTHER" id="PTHR10587">
    <property type="entry name" value="GLYCOSYL TRANSFERASE-RELATED"/>
    <property type="match status" value="1"/>
</dbReference>
<dbReference type="PROSITE" id="PS51677">
    <property type="entry name" value="NODB"/>
    <property type="match status" value="1"/>
</dbReference>
<dbReference type="HOGENOM" id="CLU_021264_6_3_9"/>
<evidence type="ECO:0000313" key="4">
    <source>
        <dbReference type="Proteomes" id="UP000019426"/>
    </source>
</evidence>
<dbReference type="eggNOG" id="COG0726">
    <property type="taxonomic scope" value="Bacteria"/>
</dbReference>
<keyword evidence="4" id="KW-1185">Reference proteome</keyword>
<keyword evidence="1" id="KW-0732">Signal</keyword>
<dbReference type="GO" id="GO:0016810">
    <property type="term" value="F:hydrolase activity, acting on carbon-nitrogen (but not peptide) bonds"/>
    <property type="evidence" value="ECO:0007669"/>
    <property type="project" value="InterPro"/>
</dbReference>
<dbReference type="InterPro" id="IPR050248">
    <property type="entry name" value="Polysacc_deacetylase_ArnD"/>
</dbReference>
<accession>W6SFL6</accession>
<dbReference type="Gene3D" id="3.20.20.370">
    <property type="entry name" value="Glycoside hydrolase/deacetylase"/>
    <property type="match status" value="1"/>
</dbReference>
<dbReference type="PANTHER" id="PTHR10587:SF125">
    <property type="entry name" value="POLYSACCHARIDE DEACETYLASE YHEN-RELATED"/>
    <property type="match status" value="1"/>
</dbReference>